<keyword evidence="6 9" id="KW-0862">Zinc</keyword>
<feature type="compositionally biased region" description="Pro residues" evidence="12">
    <location>
        <begin position="79"/>
        <end position="91"/>
    </location>
</feature>
<comment type="cofactor">
    <cofactor evidence="9">
        <name>Mg(2+)</name>
        <dbReference type="ChEBI" id="CHEBI:18420"/>
    </cofactor>
    <text evidence="9">Binds 1 Mg(2+) ion.</text>
</comment>
<feature type="binding site" evidence="9">
    <location>
        <position position="361"/>
    </location>
    <ligand>
        <name>Mg(2+)</name>
        <dbReference type="ChEBI" id="CHEBI:18420"/>
    </ligand>
</feature>
<proteinExistence type="inferred from homology"/>
<feature type="region of interest" description="Disordered" evidence="12">
    <location>
        <begin position="1"/>
        <end position="40"/>
    </location>
</feature>
<dbReference type="GO" id="GO:0000329">
    <property type="term" value="C:fungal-type vacuole membrane"/>
    <property type="evidence" value="ECO:0007669"/>
    <property type="project" value="TreeGrafter"/>
</dbReference>
<comment type="cofactor">
    <cofactor evidence="9">
        <name>Zn(2+)</name>
        <dbReference type="ChEBI" id="CHEBI:29105"/>
    </cofactor>
    <text evidence="9">Binds 2 Zn(2+) ions.</text>
</comment>
<dbReference type="InterPro" id="IPR017850">
    <property type="entry name" value="Alkaline_phosphatase_core_sf"/>
</dbReference>
<dbReference type="EMBL" id="JAHCVI010000001">
    <property type="protein sequence ID" value="KAG7290700.1"/>
    <property type="molecule type" value="Genomic_DNA"/>
</dbReference>
<dbReference type="SUPFAM" id="SSF53649">
    <property type="entry name" value="Alkaline phosphatase-like"/>
    <property type="match status" value="1"/>
</dbReference>
<feature type="region of interest" description="Disordered" evidence="12">
    <location>
        <begin position="74"/>
        <end position="103"/>
    </location>
</feature>
<feature type="binding site" evidence="9">
    <location>
        <position position="410"/>
    </location>
    <ligand>
        <name>Zn(2+)</name>
        <dbReference type="ChEBI" id="CHEBI:29105"/>
        <label>2</label>
    </ligand>
</feature>
<dbReference type="PANTHER" id="PTHR11596">
    <property type="entry name" value="ALKALINE PHOSPHATASE"/>
    <property type="match status" value="1"/>
</dbReference>
<evidence type="ECO:0000256" key="2">
    <source>
        <dbReference type="ARBA" id="ARBA00012647"/>
    </source>
</evidence>
<evidence type="ECO:0000256" key="5">
    <source>
        <dbReference type="ARBA" id="ARBA00022801"/>
    </source>
</evidence>
<dbReference type="AlphaFoldDB" id="A0AAD4I1Y2"/>
<evidence type="ECO:0000256" key="12">
    <source>
        <dbReference type="SAM" id="MobiDB-lite"/>
    </source>
</evidence>
<protein>
    <recommendedName>
        <fullName evidence="2 11">Alkaline phosphatase</fullName>
        <ecNumber evidence="2 11">3.1.3.1</ecNumber>
    </recommendedName>
</protein>
<dbReference type="InterPro" id="IPR018299">
    <property type="entry name" value="Alkaline_phosphatase_AS"/>
</dbReference>
<dbReference type="GO" id="GO:0046872">
    <property type="term" value="F:metal ion binding"/>
    <property type="evidence" value="ECO:0007669"/>
    <property type="project" value="UniProtKB-KW"/>
</dbReference>
<keyword evidence="5 11" id="KW-0378">Hydrolase</keyword>
<dbReference type="FunFam" id="3.40.720.10:FF:000063">
    <property type="entry name" value="Alkaline phosphatase"/>
    <property type="match status" value="1"/>
</dbReference>
<keyword evidence="4 9" id="KW-0479">Metal-binding</keyword>
<evidence type="ECO:0000256" key="8">
    <source>
        <dbReference type="PIRSR" id="PIRSR601952-1"/>
    </source>
</evidence>
<organism evidence="14 15">
    <name type="scientific">Staphylotrichum longicolle</name>
    <dbReference type="NCBI Taxonomy" id="669026"/>
    <lineage>
        <taxon>Eukaryota</taxon>
        <taxon>Fungi</taxon>
        <taxon>Dikarya</taxon>
        <taxon>Ascomycota</taxon>
        <taxon>Pezizomycotina</taxon>
        <taxon>Sordariomycetes</taxon>
        <taxon>Sordariomycetidae</taxon>
        <taxon>Sordariales</taxon>
        <taxon>Chaetomiaceae</taxon>
        <taxon>Staphylotrichum</taxon>
    </lineage>
</organism>
<feature type="binding site" evidence="9">
    <location>
        <position position="118"/>
    </location>
    <ligand>
        <name>Zn(2+)</name>
        <dbReference type="ChEBI" id="CHEBI:29105"/>
        <label>2</label>
    </ligand>
</feature>
<dbReference type="GO" id="GO:0004035">
    <property type="term" value="F:alkaline phosphatase activity"/>
    <property type="evidence" value="ECO:0007669"/>
    <property type="project" value="UniProtKB-EC"/>
</dbReference>
<dbReference type="CDD" id="cd16012">
    <property type="entry name" value="ALP"/>
    <property type="match status" value="1"/>
</dbReference>
<comment type="caution">
    <text evidence="14">The sequence shown here is derived from an EMBL/GenBank/DDBJ whole genome shotgun (WGS) entry which is preliminary data.</text>
</comment>
<evidence type="ECO:0000313" key="15">
    <source>
        <dbReference type="Proteomes" id="UP001197093"/>
    </source>
</evidence>
<feature type="binding site" evidence="9">
    <location>
        <position position="366"/>
    </location>
    <ligand>
        <name>Zn(2+)</name>
        <dbReference type="ChEBI" id="CHEBI:29105"/>
        <label>2</label>
    </ligand>
</feature>
<dbReference type="EC" id="3.1.3.1" evidence="2 11"/>
<feature type="compositionally biased region" description="Basic and acidic residues" evidence="12">
    <location>
        <begin position="1"/>
        <end position="26"/>
    </location>
</feature>
<evidence type="ECO:0000256" key="1">
    <source>
        <dbReference type="ARBA" id="ARBA00005984"/>
    </source>
</evidence>
<dbReference type="PANTHER" id="PTHR11596:SF5">
    <property type="entry name" value="ALKALINE PHOSPHATASE"/>
    <property type="match status" value="1"/>
</dbReference>
<dbReference type="PRINTS" id="PR00113">
    <property type="entry name" value="ALKPHPHTASE"/>
</dbReference>
<reference evidence="14" key="1">
    <citation type="submission" date="2023-02" db="EMBL/GenBank/DDBJ databases">
        <authorList>
            <person name="Palmer J.M."/>
        </authorList>
    </citation>
    <scope>NUCLEOTIDE SEQUENCE</scope>
    <source>
        <strain evidence="14">FW57</strain>
    </source>
</reference>
<evidence type="ECO:0000256" key="6">
    <source>
        <dbReference type="ARBA" id="ARBA00022833"/>
    </source>
</evidence>
<evidence type="ECO:0000256" key="11">
    <source>
        <dbReference type="RuleBase" id="RU003947"/>
    </source>
</evidence>
<keyword evidence="15" id="KW-1185">Reference proteome</keyword>
<dbReference type="PROSITE" id="PS00123">
    <property type="entry name" value="ALKALINE_PHOSPHATASE"/>
    <property type="match status" value="1"/>
</dbReference>
<dbReference type="Proteomes" id="UP001197093">
    <property type="component" value="Unassembled WGS sequence"/>
</dbReference>
<evidence type="ECO:0000256" key="7">
    <source>
        <dbReference type="ARBA" id="ARBA00022842"/>
    </source>
</evidence>
<feature type="active site" description="Phosphoserine intermediate" evidence="8">
    <location>
        <position position="166"/>
    </location>
</feature>
<evidence type="ECO:0000256" key="3">
    <source>
        <dbReference type="ARBA" id="ARBA00022553"/>
    </source>
</evidence>
<feature type="binding site" evidence="9">
    <location>
        <position position="409"/>
    </location>
    <ligand>
        <name>Zn(2+)</name>
        <dbReference type="ChEBI" id="CHEBI:29105"/>
        <label>2</label>
    </ligand>
</feature>
<feature type="transmembrane region" description="Helical" evidence="13">
    <location>
        <begin position="50"/>
        <end position="70"/>
    </location>
</feature>
<feature type="binding site" evidence="9">
    <location>
        <position position="217"/>
    </location>
    <ligand>
        <name>Mg(2+)</name>
        <dbReference type="ChEBI" id="CHEBI:18420"/>
    </ligand>
</feature>
<gene>
    <name evidence="14" type="ORF">NEMBOFW57_000703</name>
</gene>
<sequence length="608" mass="65697">MSPRSERTPLLADRPRNSEDSTRRAEEEDAALHGTAVAPSSRRTTGLREIVLFAWALIATAAVIVLAVVLQHHNSTTPTPSPPPSPVPIVPGDPAAGGPYTTSSAKKPKRNLIFMVSDGMGPASLSLTRSFRQFTSSLPIDDVLTLDRHFWGTSRTRSTNSLVTDSAAGATAFSCGRKSYNGAIGMLPGHKPCGTVLEAAKRAGFMTGLVVTTDVTDATPACFASHVDYRMQMDEIALQEVGEGPLGRSVDLILGGGRCHFLPNGTEGSCRVDDVDVVGIAQEKHGWGYKSDRAGFDELRLGKNITLPMLGLFAATDVPFEIDRRNMADVYPSLSEMATTALTALEEATKDSDEGFFLMIEGSRIDHAGHINDPAAQVREVLEYDKTFKIVLDFLEKSDTEGILVATSDHETGGLATAWQAPNELPVYNWHPAVLAKANASAEYCSLLLRQHLATLDSASREDSASLMDWINKNLVIARLGITDAQEYELSTLAENPESAVIIFSRMVSMRARVGWSTHGHSAVDVNIYSSGGAAAEKIRGNVENTDIGKFLSAYLDVDVDEITKELEDKLESLPVTESEAEVQGGETGGHPEAWVKAHWGSDWVWEF</sequence>
<dbReference type="Pfam" id="PF00245">
    <property type="entry name" value="Alk_phosphatase"/>
    <property type="match status" value="1"/>
</dbReference>
<feature type="binding site" evidence="9">
    <location>
        <position position="219"/>
    </location>
    <ligand>
        <name>Mg(2+)</name>
        <dbReference type="ChEBI" id="CHEBI:18420"/>
    </ligand>
</feature>
<dbReference type="SMART" id="SM00098">
    <property type="entry name" value="alkPPc"/>
    <property type="match status" value="1"/>
</dbReference>
<keyword evidence="13" id="KW-1133">Transmembrane helix</keyword>
<dbReference type="InterPro" id="IPR001952">
    <property type="entry name" value="Alkaline_phosphatase"/>
</dbReference>
<evidence type="ECO:0000256" key="4">
    <source>
        <dbReference type="ARBA" id="ARBA00022723"/>
    </source>
</evidence>
<evidence type="ECO:0000256" key="9">
    <source>
        <dbReference type="PIRSR" id="PIRSR601952-2"/>
    </source>
</evidence>
<keyword evidence="3" id="KW-0597">Phosphoprotein</keyword>
<comment type="catalytic activity">
    <reaction evidence="11">
        <text>a phosphate monoester + H2O = an alcohol + phosphate</text>
        <dbReference type="Rhea" id="RHEA:15017"/>
        <dbReference type="ChEBI" id="CHEBI:15377"/>
        <dbReference type="ChEBI" id="CHEBI:30879"/>
        <dbReference type="ChEBI" id="CHEBI:43474"/>
        <dbReference type="ChEBI" id="CHEBI:67140"/>
        <dbReference type="EC" id="3.1.3.1"/>
    </reaction>
</comment>
<feature type="binding site" evidence="9">
    <location>
        <position position="118"/>
    </location>
    <ligand>
        <name>Mg(2+)</name>
        <dbReference type="ChEBI" id="CHEBI:18420"/>
    </ligand>
</feature>
<keyword evidence="13" id="KW-0472">Membrane</keyword>
<evidence type="ECO:0000256" key="10">
    <source>
        <dbReference type="RuleBase" id="RU003946"/>
    </source>
</evidence>
<comment type="similarity">
    <text evidence="1 10">Belongs to the alkaline phosphatase family.</text>
</comment>
<feature type="binding site" evidence="9">
    <location>
        <position position="521"/>
    </location>
    <ligand>
        <name>Zn(2+)</name>
        <dbReference type="ChEBI" id="CHEBI:29105"/>
        <label>2</label>
    </ligand>
</feature>
<keyword evidence="13" id="KW-0812">Transmembrane</keyword>
<keyword evidence="7 9" id="KW-0460">Magnesium</keyword>
<evidence type="ECO:0000313" key="14">
    <source>
        <dbReference type="EMBL" id="KAG7290700.1"/>
    </source>
</evidence>
<accession>A0AAD4I1Y2</accession>
<name>A0AAD4I1Y2_9PEZI</name>
<dbReference type="Gene3D" id="1.10.60.40">
    <property type="match status" value="1"/>
</dbReference>
<dbReference type="Gene3D" id="3.40.720.10">
    <property type="entry name" value="Alkaline Phosphatase, subunit A"/>
    <property type="match status" value="1"/>
</dbReference>
<evidence type="ECO:0000256" key="13">
    <source>
        <dbReference type="SAM" id="Phobius"/>
    </source>
</evidence>
<feature type="binding site" evidence="9">
    <location>
        <position position="370"/>
    </location>
    <ligand>
        <name>Zn(2+)</name>
        <dbReference type="ChEBI" id="CHEBI:29105"/>
        <label>2</label>
    </ligand>
</feature>